<accession>A0A1I1YLN3</accession>
<keyword evidence="2" id="KW-1185">Reference proteome</keyword>
<name>A0A1I1YLN3_9RHOB</name>
<dbReference type="Proteomes" id="UP000198977">
    <property type="component" value="Unassembled WGS sequence"/>
</dbReference>
<evidence type="ECO:0000313" key="1">
    <source>
        <dbReference type="EMBL" id="SFE20524.1"/>
    </source>
</evidence>
<dbReference type="AlphaFoldDB" id="A0A1I1YLN3"/>
<evidence type="ECO:0000313" key="2">
    <source>
        <dbReference type="Proteomes" id="UP000198977"/>
    </source>
</evidence>
<dbReference type="EMBL" id="FOMW01000005">
    <property type="protein sequence ID" value="SFE20524.1"/>
    <property type="molecule type" value="Genomic_DNA"/>
</dbReference>
<proteinExistence type="predicted"/>
<organism evidence="1 2">
    <name type="scientific">Sulfitobacter brevis</name>
    <dbReference type="NCBI Taxonomy" id="74348"/>
    <lineage>
        <taxon>Bacteria</taxon>
        <taxon>Pseudomonadati</taxon>
        <taxon>Pseudomonadota</taxon>
        <taxon>Alphaproteobacteria</taxon>
        <taxon>Rhodobacterales</taxon>
        <taxon>Roseobacteraceae</taxon>
        <taxon>Sulfitobacter</taxon>
    </lineage>
</organism>
<gene>
    <name evidence="1" type="ORF">SAMN04488523_105308</name>
</gene>
<reference evidence="1 2" key="1">
    <citation type="submission" date="2016-10" db="EMBL/GenBank/DDBJ databases">
        <authorList>
            <person name="de Groot N.N."/>
        </authorList>
    </citation>
    <scope>NUCLEOTIDE SEQUENCE [LARGE SCALE GENOMIC DNA]</scope>
    <source>
        <strain evidence="1 2">DSM 11443</strain>
    </source>
</reference>
<protein>
    <submittedName>
        <fullName evidence="1">Uncharacterized protein</fullName>
    </submittedName>
</protein>
<sequence length="94" mass="10539">MAAFLIAYQSANFQSAADLEKMLAGFEAVPLGERVWGLETDWDELELSKWLENQLNAEDFATVMRLRPSPGQISSVISPSAKRWLVQAQGRKVQ</sequence>
<dbReference type="RefSeq" id="WP_093923542.1">
    <property type="nucleotide sequence ID" value="NZ_FOMW01000005.1"/>
</dbReference>